<dbReference type="AlphaFoldDB" id="A0A1W2H2W6"/>
<dbReference type="InterPro" id="IPR015421">
    <property type="entry name" value="PyrdxlP-dep_Trfase_major"/>
</dbReference>
<organism evidence="5 6">
    <name type="scientific">Aquiflexum balticum DSM 16537</name>
    <dbReference type="NCBI Taxonomy" id="758820"/>
    <lineage>
        <taxon>Bacteria</taxon>
        <taxon>Pseudomonadati</taxon>
        <taxon>Bacteroidota</taxon>
        <taxon>Cytophagia</taxon>
        <taxon>Cytophagales</taxon>
        <taxon>Cyclobacteriaceae</taxon>
        <taxon>Aquiflexum</taxon>
    </lineage>
</organism>
<evidence type="ECO:0000313" key="6">
    <source>
        <dbReference type="Proteomes" id="UP000192333"/>
    </source>
</evidence>
<dbReference type="Pfam" id="PF00202">
    <property type="entry name" value="Aminotran_3"/>
    <property type="match status" value="1"/>
</dbReference>
<dbReference type="InterPro" id="IPR015424">
    <property type="entry name" value="PyrdxlP-dep_Trfase"/>
</dbReference>
<dbReference type="PROSITE" id="PS00600">
    <property type="entry name" value="AA_TRANSFER_CLASS_3"/>
    <property type="match status" value="1"/>
</dbReference>
<comment type="cofactor">
    <cofactor evidence="1">
        <name>pyridoxal 5'-phosphate</name>
        <dbReference type="ChEBI" id="CHEBI:597326"/>
    </cofactor>
</comment>
<dbReference type="RefSeq" id="WP_084119707.1">
    <property type="nucleotide sequence ID" value="NZ_LT838813.1"/>
</dbReference>
<dbReference type="OrthoDB" id="9801052at2"/>
<dbReference type="InterPro" id="IPR005814">
    <property type="entry name" value="Aminotrans_3"/>
</dbReference>
<protein>
    <submittedName>
        <fullName evidence="5">Hydroxylysine kinase /5-phosphonooxy-L-lysine phospho-lyase apoenzyme</fullName>
    </submittedName>
</protein>
<evidence type="ECO:0000256" key="2">
    <source>
        <dbReference type="ARBA" id="ARBA00008954"/>
    </source>
</evidence>
<dbReference type="PANTHER" id="PTHR45688">
    <property type="match status" value="1"/>
</dbReference>
<dbReference type="Proteomes" id="UP000192333">
    <property type="component" value="Chromosome I"/>
</dbReference>
<dbReference type="CDD" id="cd00610">
    <property type="entry name" value="OAT_like"/>
    <property type="match status" value="1"/>
</dbReference>
<feature type="domain" description="Aminoglycoside phosphotransferase" evidence="4">
    <location>
        <begin position="17"/>
        <end position="237"/>
    </location>
</feature>
<dbReference type="GO" id="GO:0030170">
    <property type="term" value="F:pyridoxal phosphate binding"/>
    <property type="evidence" value="ECO:0007669"/>
    <property type="project" value="InterPro"/>
</dbReference>
<keyword evidence="3" id="KW-0663">Pyridoxal phosphate</keyword>
<dbReference type="Gene3D" id="3.90.1150.10">
    <property type="entry name" value="Aspartate Aminotransferase, domain 1"/>
    <property type="match status" value="1"/>
</dbReference>
<dbReference type="InterPro" id="IPR015422">
    <property type="entry name" value="PyrdxlP-dep_Trfase_small"/>
</dbReference>
<reference evidence="6" key="1">
    <citation type="submission" date="2017-04" db="EMBL/GenBank/DDBJ databases">
        <authorList>
            <person name="Varghese N."/>
            <person name="Submissions S."/>
        </authorList>
    </citation>
    <scope>NUCLEOTIDE SEQUENCE [LARGE SCALE GENOMIC DNA]</scope>
    <source>
        <strain evidence="6">DSM 16537</strain>
    </source>
</reference>
<evidence type="ECO:0000256" key="1">
    <source>
        <dbReference type="ARBA" id="ARBA00001933"/>
    </source>
</evidence>
<dbReference type="InterPro" id="IPR011009">
    <property type="entry name" value="Kinase-like_dom_sf"/>
</dbReference>
<dbReference type="Gene3D" id="3.30.200.20">
    <property type="entry name" value="Phosphorylase Kinase, domain 1"/>
    <property type="match status" value="1"/>
</dbReference>
<gene>
    <name evidence="5" type="ORF">SAMN00777080_1529</name>
</gene>
<dbReference type="PANTHER" id="PTHR45688:SF13">
    <property type="entry name" value="ALANINE--GLYOXYLATE AMINOTRANSFERASE 2-LIKE"/>
    <property type="match status" value="1"/>
</dbReference>
<sequence length="755" mass="85363">MEEWIKTRIDFHFLEIKRLNGYDNANYLMNTEEGKFILKTYPYSLDTFDLVQAETDILLVLQQKFEGRIPTPVPFLSGNHVDVVEVNGKSQIIRLLSFLEGSFLGNTKTEKEQYYSLGNFLGELDKELSRLKNYPIQSRKWEWHIQYPEFIRDYLEDIPSAKDISLVQYFLQQFEENVRPILPSLRKSIIYNDANEWNILLKENKDLALIDFGDLAYAPFLQELAVAMTYAAYDKDNYLEWGVEVLKGYQSVISLEEKELEALYYLIAARLCSSVCNSAHARKTNPENAYASVSEENAWKMLYGWLKINPIEAENRFREVAGLPKKKVLSLEDSLIYRNQYLSSILSVSYNNPIKMERAAFQYMYDAYGNTFLDAYNNIPHVGHSHPKVVEAGQRQMAKLNTNTRYLYDLLPEYAEKLFAKFPSSLNRVFFVNSGSAASDLAVRMAKWHTQREGIAVVEHGYHGNTQISIDISDYKFNNPKGQGKKENILKVPIPDAYRGKYAGESEKSGMAYAKEAKGLINNFQMPIAAFIAEPIVGCGGQIPLAPGYLREVYAAVRAQGGLCISDEVQTGFGRVGDYFWGFEQHAVVPDMVILGKPMGNGHPMGAVVCNQEVAESFEKGVEFFSSFGGNPVSCAIGLAVLEVMEEEGLQENAKVVGNYYKSLFLELQKNHDCIGDVRGSGLFLGVDLVKPGTKEEDPLLAKTIKNKLREQFILISTDGPKDSVLKTKPPLIFTKENALQVVEEMSKALSKNQK</sequence>
<dbReference type="GO" id="GO:0008483">
    <property type="term" value="F:transaminase activity"/>
    <property type="evidence" value="ECO:0007669"/>
    <property type="project" value="InterPro"/>
</dbReference>
<dbReference type="STRING" id="758820.SAMN00777080_1529"/>
<keyword evidence="5" id="KW-0418">Kinase</keyword>
<dbReference type="Gene3D" id="3.40.640.10">
    <property type="entry name" value="Type I PLP-dependent aspartate aminotransferase-like (Major domain)"/>
    <property type="match status" value="1"/>
</dbReference>
<dbReference type="SUPFAM" id="SSF56112">
    <property type="entry name" value="Protein kinase-like (PK-like)"/>
    <property type="match status" value="1"/>
</dbReference>
<dbReference type="InterPro" id="IPR002575">
    <property type="entry name" value="Aminoglycoside_PTrfase"/>
</dbReference>
<dbReference type="GO" id="GO:0016301">
    <property type="term" value="F:kinase activity"/>
    <property type="evidence" value="ECO:0007669"/>
    <property type="project" value="UniProtKB-KW"/>
</dbReference>
<keyword evidence="5" id="KW-0808">Transferase</keyword>
<evidence type="ECO:0000313" key="5">
    <source>
        <dbReference type="EMBL" id="SMD42958.1"/>
    </source>
</evidence>
<evidence type="ECO:0000256" key="3">
    <source>
        <dbReference type="ARBA" id="ARBA00022898"/>
    </source>
</evidence>
<keyword evidence="5" id="KW-0456">Lyase</keyword>
<accession>A0A1W2H2W6</accession>
<keyword evidence="6" id="KW-1185">Reference proteome</keyword>
<dbReference type="EMBL" id="LT838813">
    <property type="protein sequence ID" value="SMD42958.1"/>
    <property type="molecule type" value="Genomic_DNA"/>
</dbReference>
<dbReference type="Pfam" id="PF01636">
    <property type="entry name" value="APH"/>
    <property type="match status" value="1"/>
</dbReference>
<comment type="similarity">
    <text evidence="2">Belongs to the class-III pyridoxal-phosphate-dependent aminotransferase family.</text>
</comment>
<name>A0A1W2H2W6_9BACT</name>
<dbReference type="GO" id="GO:0016829">
    <property type="term" value="F:lyase activity"/>
    <property type="evidence" value="ECO:0007669"/>
    <property type="project" value="UniProtKB-KW"/>
</dbReference>
<dbReference type="InterPro" id="IPR049704">
    <property type="entry name" value="Aminotrans_3_PPA_site"/>
</dbReference>
<evidence type="ECO:0000259" key="4">
    <source>
        <dbReference type="Pfam" id="PF01636"/>
    </source>
</evidence>
<proteinExistence type="inferred from homology"/>
<dbReference type="SUPFAM" id="SSF53383">
    <property type="entry name" value="PLP-dependent transferases"/>
    <property type="match status" value="1"/>
</dbReference>
<dbReference type="Gene3D" id="3.90.1200.10">
    <property type="match status" value="1"/>
</dbReference>